<dbReference type="EMBL" id="LXQA010443594">
    <property type="protein sequence ID" value="MCI52185.1"/>
    <property type="molecule type" value="Genomic_DNA"/>
</dbReference>
<organism evidence="1 2">
    <name type="scientific">Trifolium medium</name>
    <dbReference type="NCBI Taxonomy" id="97028"/>
    <lineage>
        <taxon>Eukaryota</taxon>
        <taxon>Viridiplantae</taxon>
        <taxon>Streptophyta</taxon>
        <taxon>Embryophyta</taxon>
        <taxon>Tracheophyta</taxon>
        <taxon>Spermatophyta</taxon>
        <taxon>Magnoliopsida</taxon>
        <taxon>eudicotyledons</taxon>
        <taxon>Gunneridae</taxon>
        <taxon>Pentapetalae</taxon>
        <taxon>rosids</taxon>
        <taxon>fabids</taxon>
        <taxon>Fabales</taxon>
        <taxon>Fabaceae</taxon>
        <taxon>Papilionoideae</taxon>
        <taxon>50 kb inversion clade</taxon>
        <taxon>NPAAA clade</taxon>
        <taxon>Hologalegina</taxon>
        <taxon>IRL clade</taxon>
        <taxon>Trifolieae</taxon>
        <taxon>Trifolium</taxon>
    </lineage>
</organism>
<feature type="non-terminal residue" evidence="1">
    <location>
        <position position="50"/>
    </location>
</feature>
<evidence type="ECO:0000313" key="2">
    <source>
        <dbReference type="Proteomes" id="UP000265520"/>
    </source>
</evidence>
<keyword evidence="2" id="KW-1185">Reference proteome</keyword>
<dbReference type="Proteomes" id="UP000265520">
    <property type="component" value="Unassembled WGS sequence"/>
</dbReference>
<evidence type="ECO:0000313" key="1">
    <source>
        <dbReference type="EMBL" id="MCI52185.1"/>
    </source>
</evidence>
<proteinExistence type="predicted"/>
<comment type="caution">
    <text evidence="1">The sequence shown here is derived from an EMBL/GenBank/DDBJ whole genome shotgun (WGS) entry which is preliminary data.</text>
</comment>
<name>A0A392SVU9_9FABA</name>
<protein>
    <submittedName>
        <fullName evidence="1">U3 small nucleolar RNA-associated protein 6</fullName>
    </submittedName>
</protein>
<reference evidence="1 2" key="1">
    <citation type="journal article" date="2018" name="Front. Plant Sci.">
        <title>Red Clover (Trifolium pratense) and Zigzag Clover (T. medium) - A Picture of Genomic Similarities and Differences.</title>
        <authorList>
            <person name="Dluhosova J."/>
            <person name="Istvanek J."/>
            <person name="Nedelnik J."/>
            <person name="Repkova J."/>
        </authorList>
    </citation>
    <scope>NUCLEOTIDE SEQUENCE [LARGE SCALE GENOMIC DNA]</scope>
    <source>
        <strain evidence="2">cv. 10/8</strain>
        <tissue evidence="1">Leaf</tissue>
    </source>
</reference>
<accession>A0A392SVU9</accession>
<dbReference type="AlphaFoldDB" id="A0A392SVU9"/>
<sequence length="50" mass="6054">MCEELLNDMKRDFSTEPEFWDWLARQECNLETVHEISEENIILQVQKAIQ</sequence>